<dbReference type="SUPFAM" id="SSF51126">
    <property type="entry name" value="Pectin lyase-like"/>
    <property type="match status" value="1"/>
</dbReference>
<protein>
    <submittedName>
        <fullName evidence="4">Pectate lyase A</fullName>
    </submittedName>
</protein>
<sequence length="261" mass="28918">MNFIFLPLLLVVHCGIVHCQEEFATLGDGTTGGATGSTVSVCTEAELIAAVSGNIPRIVRVMCHIELTAMVKIGSNKSILGSSNNLDHGEDYYDGLLDMINGAELITVSWNKFHDHWKTSLIGNSDDNGHHDIGKLHVTFHHNYFVNCNSRLPSLRFGTSHIYNNYYHNVTGSAINSRMGAQVLVESNVFRNSKAPISTNLYSREEGFALERNNDFGGSEIDITQFGSFTSPPYTYRTDRLSKVPYLVQRNAGRLKSKETI</sequence>
<accession>A0A9Q0NES5</accession>
<proteinExistence type="predicted"/>
<evidence type="ECO:0000256" key="2">
    <source>
        <dbReference type="SAM" id="SignalP"/>
    </source>
</evidence>
<evidence type="ECO:0000259" key="3">
    <source>
        <dbReference type="SMART" id="SM00656"/>
    </source>
</evidence>
<dbReference type="GO" id="GO:0030570">
    <property type="term" value="F:pectate lyase activity"/>
    <property type="evidence" value="ECO:0007669"/>
    <property type="project" value="InterPro"/>
</dbReference>
<dbReference type="InterPro" id="IPR002022">
    <property type="entry name" value="Pec_lyase"/>
</dbReference>
<dbReference type="PANTHER" id="PTHR31683">
    <property type="entry name" value="PECTATE LYASE 18-RELATED"/>
    <property type="match status" value="1"/>
</dbReference>
<dbReference type="Proteomes" id="UP001151699">
    <property type="component" value="Chromosome A"/>
</dbReference>
<dbReference type="AlphaFoldDB" id="A0A9Q0NES5"/>
<name>A0A9Q0NES5_9DIPT</name>
<dbReference type="Pfam" id="PF00544">
    <property type="entry name" value="Pectate_lyase_4"/>
    <property type="match status" value="1"/>
</dbReference>
<dbReference type="EMBL" id="WJQU01000001">
    <property type="protein sequence ID" value="KAJ6648196.1"/>
    <property type="molecule type" value="Genomic_DNA"/>
</dbReference>
<dbReference type="Gene3D" id="2.160.20.10">
    <property type="entry name" value="Single-stranded right-handed beta-helix, Pectin lyase-like"/>
    <property type="match status" value="2"/>
</dbReference>
<dbReference type="InterPro" id="IPR011050">
    <property type="entry name" value="Pectin_lyase_fold/virulence"/>
</dbReference>
<feature type="chain" id="PRO_5040229179" evidence="2">
    <location>
        <begin position="20"/>
        <end position="261"/>
    </location>
</feature>
<keyword evidence="2" id="KW-0732">Signal</keyword>
<feature type="signal peptide" evidence="2">
    <location>
        <begin position="1"/>
        <end position="19"/>
    </location>
</feature>
<dbReference type="SMART" id="SM00656">
    <property type="entry name" value="Amb_all"/>
    <property type="match status" value="1"/>
</dbReference>
<evidence type="ECO:0000313" key="5">
    <source>
        <dbReference type="Proteomes" id="UP001151699"/>
    </source>
</evidence>
<dbReference type="InterPro" id="IPR012334">
    <property type="entry name" value="Pectin_lyas_fold"/>
</dbReference>
<organism evidence="4 5">
    <name type="scientific">Pseudolycoriella hygida</name>
    <dbReference type="NCBI Taxonomy" id="35572"/>
    <lineage>
        <taxon>Eukaryota</taxon>
        <taxon>Metazoa</taxon>
        <taxon>Ecdysozoa</taxon>
        <taxon>Arthropoda</taxon>
        <taxon>Hexapoda</taxon>
        <taxon>Insecta</taxon>
        <taxon>Pterygota</taxon>
        <taxon>Neoptera</taxon>
        <taxon>Endopterygota</taxon>
        <taxon>Diptera</taxon>
        <taxon>Nematocera</taxon>
        <taxon>Sciaroidea</taxon>
        <taxon>Sciaridae</taxon>
        <taxon>Pseudolycoriella</taxon>
    </lineage>
</organism>
<keyword evidence="5" id="KW-1185">Reference proteome</keyword>
<reference evidence="4" key="1">
    <citation type="submission" date="2022-07" db="EMBL/GenBank/DDBJ databases">
        <authorList>
            <person name="Trinca V."/>
            <person name="Uliana J.V.C."/>
            <person name="Torres T.T."/>
            <person name="Ward R.J."/>
            <person name="Monesi N."/>
        </authorList>
    </citation>
    <scope>NUCLEOTIDE SEQUENCE</scope>
    <source>
        <strain evidence="4">HSMRA1968</strain>
        <tissue evidence="4">Whole embryos</tissue>
    </source>
</reference>
<feature type="domain" description="Pectate lyase" evidence="3">
    <location>
        <begin position="13"/>
        <end position="196"/>
    </location>
</feature>
<dbReference type="PANTHER" id="PTHR31683:SF18">
    <property type="entry name" value="PECTATE LYASE 21-RELATED"/>
    <property type="match status" value="1"/>
</dbReference>
<dbReference type="OrthoDB" id="1637350at2759"/>
<dbReference type="InterPro" id="IPR045032">
    <property type="entry name" value="PEL"/>
</dbReference>
<keyword evidence="1 4" id="KW-0456">Lyase</keyword>
<comment type="caution">
    <text evidence="4">The sequence shown here is derived from an EMBL/GenBank/DDBJ whole genome shotgun (WGS) entry which is preliminary data.</text>
</comment>
<evidence type="ECO:0000313" key="4">
    <source>
        <dbReference type="EMBL" id="KAJ6648196.1"/>
    </source>
</evidence>
<gene>
    <name evidence="4" type="primary">plyA_1</name>
    <name evidence="4" type="ORF">Bhyg_03422</name>
</gene>
<evidence type="ECO:0000256" key="1">
    <source>
        <dbReference type="ARBA" id="ARBA00023239"/>
    </source>
</evidence>